<dbReference type="Gene3D" id="3.10.490.10">
    <property type="entry name" value="Gamma-glutamyl cyclotransferase-like"/>
    <property type="match status" value="1"/>
</dbReference>
<dbReference type="GO" id="GO:0004674">
    <property type="term" value="F:protein serine/threonine kinase activity"/>
    <property type="evidence" value="ECO:0007669"/>
    <property type="project" value="TreeGrafter"/>
</dbReference>
<feature type="compositionally biased region" description="Basic and acidic residues" evidence="2">
    <location>
        <begin position="513"/>
        <end position="529"/>
    </location>
</feature>
<dbReference type="InterPro" id="IPR002110">
    <property type="entry name" value="Ankyrin_rpt"/>
</dbReference>
<dbReference type="GO" id="GO:0005737">
    <property type="term" value="C:cytoplasm"/>
    <property type="evidence" value="ECO:0007669"/>
    <property type="project" value="TreeGrafter"/>
</dbReference>
<dbReference type="AlphaFoldDB" id="A0A1L7XW98"/>
<gene>
    <name evidence="4" type="ORF">PAC_19178</name>
</gene>
<dbReference type="PROSITE" id="PS50297">
    <property type="entry name" value="ANK_REP_REGION"/>
    <property type="match status" value="1"/>
</dbReference>
<sequence>MPSQYHKPTVEDEDEEGSMPFPSEAQFNRALDQFLPQLDAILGFKQIIRDNVFTRITEILQTYGKGEWSLRPRTFAILRMLGCTELMDTFVRENRLDIFLPYNESNLPDAIKGEEYRTKFLTLQETVLPPYHVEDLESGGDHVHFSALADDYFPSRRTLDQGEFSTVDHVYSSLSLRQYARKRIRRGRSSKEDMRLLAQFENELQAVKKMSHRHIVKLKGSYTDPFWVGLIMTPVADGDLEEYLSLPDTTNIRKQCLRTFFGCLTMAMGYLHQHNMCHGDVKPRNVLVKDGQCLLTDFGTTRFWEDDGRSTTNSIAACTVRYCAPEVYDKKGRGRATDIWSLGCVFLEMATVLCGSSLEKMRDFYATEGTQGPYAWNNLDATSAWIHKLQSSTAAGDDTEPLEWISGMLEYSPSERLVISQVKGVIIDAHGEHAFMCRDCMDETHEPDIQTSPVDTPTISFPKIVQSLLKGDVSSSEKDGMVTASMLNIPERSAKKCIPKKIHFKRSATPSPVREHSSHEELPSTRTVDDALSVPSTITPPSSPKVSKAKIATNSPTTTPQSPSSSRVRFGLLPEELRPSAPVDPLEEDDDTSFPLPEPLNHPPLCSKDCFPLPKSTLSPSYILAGCNHFSLNEINFAKRYSTTNLFVYGGLMFPHILHSIADKSIKGVYSPVHQRRLYPTSMDWARADDSIKSACGNMTPARLKGFDRWRVSKLDWAVIQDNRLTGKILRAREAKNYYPIEPPPSGEVFGFLILGITEEALRYIDMLLATTEKKKKKDPSKSGSDDDEHSGSEGGSKAINPADRPLQRQVVKVDVELMNGEMASVDATTYVYAHGMKDLRGLWSPERFLQSRKAKQLLRNETMLRTEEQILASTMQISYALTGDYLCSTITTGNYDELQRLLGDRFDPNGACKVYGYPLQAASCLGNKDMVRLLLDYGADVNSVGGRYQTPLIAATMASRKSITEQLLKAKADVLADGGVYVNALYQAVGHSDWAIAEMLLERGAWLTDNYREIVDLAREKGDEEMLDLLEKYDWRRQCRRAITYAKQQRREIEQGGNEGGGQMVRSSKILMAVGKKYMVLQTEAGSWRGHKLVAIVKAALEAGANPSIVDMIRNAMEPVAALVHMLKDQDRQERDPEYRKEIEDRRGLDSDESDIEQSRKEPERRSSPSQSSRSRVSFQDDPSRSRANRGSER</sequence>
<dbReference type="Gene3D" id="1.10.510.10">
    <property type="entry name" value="Transferase(Phosphotransferase) domain 1"/>
    <property type="match status" value="1"/>
</dbReference>
<dbReference type="Proteomes" id="UP000184330">
    <property type="component" value="Unassembled WGS sequence"/>
</dbReference>
<dbReference type="Pfam" id="PF12796">
    <property type="entry name" value="Ank_2"/>
    <property type="match status" value="1"/>
</dbReference>
<feature type="compositionally biased region" description="Low complexity" evidence="2">
    <location>
        <begin position="1169"/>
        <end position="1179"/>
    </location>
</feature>
<dbReference type="InterPro" id="IPR053235">
    <property type="entry name" value="Ser_Thr_kinase"/>
</dbReference>
<feature type="compositionally biased region" description="Basic and acidic residues" evidence="2">
    <location>
        <begin position="1158"/>
        <end position="1168"/>
    </location>
</feature>
<dbReference type="InterPro" id="IPR036770">
    <property type="entry name" value="Ankyrin_rpt-contain_sf"/>
</dbReference>
<dbReference type="OrthoDB" id="4062651at2759"/>
<feature type="compositionally biased region" description="Low complexity" evidence="2">
    <location>
        <begin position="555"/>
        <end position="566"/>
    </location>
</feature>
<feature type="compositionally biased region" description="Basic and acidic residues" evidence="2">
    <location>
        <begin position="1129"/>
        <end position="1151"/>
    </location>
</feature>
<dbReference type="EMBL" id="FJOG01000068">
    <property type="protein sequence ID" value="CZR69278.1"/>
    <property type="molecule type" value="Genomic_DNA"/>
</dbReference>
<feature type="region of interest" description="Disordered" evidence="2">
    <location>
        <begin position="1129"/>
        <end position="1195"/>
    </location>
</feature>
<accession>A0A1L7XW98</accession>
<dbReference type="SMART" id="SM00220">
    <property type="entry name" value="S_TKc"/>
    <property type="match status" value="1"/>
</dbReference>
<evidence type="ECO:0000259" key="3">
    <source>
        <dbReference type="PROSITE" id="PS50011"/>
    </source>
</evidence>
<dbReference type="SUPFAM" id="SSF48403">
    <property type="entry name" value="Ankyrin repeat"/>
    <property type="match status" value="1"/>
</dbReference>
<dbReference type="GO" id="GO:0005524">
    <property type="term" value="F:ATP binding"/>
    <property type="evidence" value="ECO:0007669"/>
    <property type="project" value="InterPro"/>
</dbReference>
<feature type="compositionally biased region" description="Basic and acidic residues" evidence="2">
    <location>
        <begin position="1183"/>
        <end position="1195"/>
    </location>
</feature>
<keyword evidence="5" id="KW-1185">Reference proteome</keyword>
<feature type="region of interest" description="Disordered" evidence="2">
    <location>
        <begin position="1"/>
        <end position="22"/>
    </location>
</feature>
<evidence type="ECO:0000256" key="1">
    <source>
        <dbReference type="PROSITE-ProRule" id="PRU00023"/>
    </source>
</evidence>
<evidence type="ECO:0000313" key="5">
    <source>
        <dbReference type="Proteomes" id="UP000184330"/>
    </source>
</evidence>
<dbReference type="PANTHER" id="PTHR24361:SF842">
    <property type="entry name" value="KINASE, PUTATIVE-RELATED"/>
    <property type="match status" value="1"/>
</dbReference>
<dbReference type="Pfam" id="PF00069">
    <property type="entry name" value="Pkinase"/>
    <property type="match status" value="1"/>
</dbReference>
<dbReference type="InterPro" id="IPR000719">
    <property type="entry name" value="Prot_kinase_dom"/>
</dbReference>
<protein>
    <recommendedName>
        <fullName evidence="3">Protein kinase domain-containing protein</fullName>
    </recommendedName>
</protein>
<proteinExistence type="predicted"/>
<feature type="region of interest" description="Disordered" evidence="2">
    <location>
        <begin position="500"/>
        <end position="568"/>
    </location>
</feature>
<dbReference type="CDD" id="cd00180">
    <property type="entry name" value="PKc"/>
    <property type="match status" value="1"/>
</dbReference>
<dbReference type="STRING" id="576137.A0A1L7XW98"/>
<dbReference type="InterPro" id="IPR011009">
    <property type="entry name" value="Kinase-like_dom_sf"/>
</dbReference>
<feature type="repeat" description="ANK" evidence="1">
    <location>
        <begin position="919"/>
        <end position="947"/>
    </location>
</feature>
<dbReference type="PROSITE" id="PS00108">
    <property type="entry name" value="PROTEIN_KINASE_ST"/>
    <property type="match status" value="1"/>
</dbReference>
<dbReference type="InterPro" id="IPR008271">
    <property type="entry name" value="Ser/Thr_kinase_AS"/>
</dbReference>
<dbReference type="Gene3D" id="3.30.200.20">
    <property type="entry name" value="Phosphorylase Kinase, domain 1"/>
    <property type="match status" value="1"/>
</dbReference>
<dbReference type="Gene3D" id="1.25.40.20">
    <property type="entry name" value="Ankyrin repeat-containing domain"/>
    <property type="match status" value="1"/>
</dbReference>
<reference evidence="4 5" key="1">
    <citation type="submission" date="2016-03" db="EMBL/GenBank/DDBJ databases">
        <authorList>
            <person name="Ploux O."/>
        </authorList>
    </citation>
    <scope>NUCLEOTIDE SEQUENCE [LARGE SCALE GENOMIC DNA]</scope>
    <source>
        <strain evidence="4 5">UAMH 11012</strain>
    </source>
</reference>
<evidence type="ECO:0000313" key="4">
    <source>
        <dbReference type="EMBL" id="CZR69278.1"/>
    </source>
</evidence>
<feature type="region of interest" description="Disordered" evidence="2">
    <location>
        <begin position="775"/>
        <end position="804"/>
    </location>
</feature>
<feature type="domain" description="Protein kinase" evidence="3">
    <location>
        <begin position="153"/>
        <end position="436"/>
    </location>
</feature>
<name>A0A1L7XW98_9HELO</name>
<keyword evidence="1" id="KW-0040">ANK repeat</keyword>
<organism evidence="4 5">
    <name type="scientific">Phialocephala subalpina</name>
    <dbReference type="NCBI Taxonomy" id="576137"/>
    <lineage>
        <taxon>Eukaryota</taxon>
        <taxon>Fungi</taxon>
        <taxon>Dikarya</taxon>
        <taxon>Ascomycota</taxon>
        <taxon>Pezizomycotina</taxon>
        <taxon>Leotiomycetes</taxon>
        <taxon>Helotiales</taxon>
        <taxon>Mollisiaceae</taxon>
        <taxon>Phialocephala</taxon>
        <taxon>Phialocephala fortinii species complex</taxon>
    </lineage>
</organism>
<dbReference type="PANTHER" id="PTHR24361">
    <property type="entry name" value="MITOGEN-ACTIVATED KINASE KINASE KINASE"/>
    <property type="match status" value="1"/>
</dbReference>
<evidence type="ECO:0000256" key="2">
    <source>
        <dbReference type="SAM" id="MobiDB-lite"/>
    </source>
</evidence>
<feature type="compositionally biased region" description="Low complexity" evidence="2">
    <location>
        <begin position="533"/>
        <end position="546"/>
    </location>
</feature>
<dbReference type="PROSITE" id="PS50011">
    <property type="entry name" value="PROTEIN_KINASE_DOM"/>
    <property type="match status" value="1"/>
</dbReference>
<dbReference type="PROSITE" id="PS50088">
    <property type="entry name" value="ANK_REPEAT"/>
    <property type="match status" value="1"/>
</dbReference>
<dbReference type="SUPFAM" id="SSF56112">
    <property type="entry name" value="Protein kinase-like (PK-like)"/>
    <property type="match status" value="1"/>
</dbReference>
<dbReference type="SMART" id="SM00248">
    <property type="entry name" value="ANK"/>
    <property type="match status" value="3"/>
</dbReference>